<organism evidence="1 2">
    <name type="scientific">Protea cynaroides</name>
    <dbReference type="NCBI Taxonomy" id="273540"/>
    <lineage>
        <taxon>Eukaryota</taxon>
        <taxon>Viridiplantae</taxon>
        <taxon>Streptophyta</taxon>
        <taxon>Embryophyta</taxon>
        <taxon>Tracheophyta</taxon>
        <taxon>Spermatophyta</taxon>
        <taxon>Magnoliopsida</taxon>
        <taxon>Proteales</taxon>
        <taxon>Proteaceae</taxon>
        <taxon>Protea</taxon>
    </lineage>
</organism>
<keyword evidence="2" id="KW-1185">Reference proteome</keyword>
<name>A0A9Q0QQU6_9MAGN</name>
<proteinExistence type="predicted"/>
<accession>A0A9Q0QQU6</accession>
<reference evidence="1" key="1">
    <citation type="journal article" date="2023" name="Plant J.">
        <title>The genome of the king protea, Protea cynaroides.</title>
        <authorList>
            <person name="Chang J."/>
            <person name="Duong T.A."/>
            <person name="Schoeman C."/>
            <person name="Ma X."/>
            <person name="Roodt D."/>
            <person name="Barker N."/>
            <person name="Li Z."/>
            <person name="Van de Peer Y."/>
            <person name="Mizrachi E."/>
        </authorList>
    </citation>
    <scope>NUCLEOTIDE SEQUENCE</scope>
    <source>
        <tissue evidence="1">Young leaves</tissue>
    </source>
</reference>
<comment type="caution">
    <text evidence="1">The sequence shown here is derived from an EMBL/GenBank/DDBJ whole genome shotgun (WGS) entry which is preliminary data.</text>
</comment>
<evidence type="ECO:0000313" key="2">
    <source>
        <dbReference type="Proteomes" id="UP001141806"/>
    </source>
</evidence>
<dbReference type="Proteomes" id="UP001141806">
    <property type="component" value="Unassembled WGS sequence"/>
</dbReference>
<dbReference type="EMBL" id="JAMYWD010000006">
    <property type="protein sequence ID" value="KAJ4968505.1"/>
    <property type="molecule type" value="Genomic_DNA"/>
</dbReference>
<gene>
    <name evidence="1" type="ORF">NE237_015206</name>
</gene>
<dbReference type="AlphaFoldDB" id="A0A9Q0QQU6"/>
<evidence type="ECO:0000313" key="1">
    <source>
        <dbReference type="EMBL" id="KAJ4968505.1"/>
    </source>
</evidence>
<sequence>MISHLVNVAVGGDQNGDKISDRELVGVLASACQRSLRKAAHAWAEVFKGLYFGSRDYPHYEWTFACVGDQKLQQWACPDRVEGDDTGVLGVSVRPGQAVSPIIAARIKWKDGFPSKEISGLVDLEQFLSFPFEEPRMTISEAVVWGSVGSKLVQVSSMVNGGLEGHCLALANCHAGLDTSLVGQSMDLGRKGLVAAAALLSRWRSTEAASFNFFWCSGLEQRSYWRSDFTGDSIEEYLYGIACGFV</sequence>
<protein>
    <submittedName>
        <fullName evidence="1">Uncharacterized protein</fullName>
    </submittedName>
</protein>